<feature type="domain" description="Quercetin 2,3-dioxygenase C-terminal cupin" evidence="5">
    <location>
        <begin position="152"/>
        <end position="230"/>
    </location>
</feature>
<evidence type="ECO:0000313" key="6">
    <source>
        <dbReference type="EMBL" id="NCU63298.1"/>
    </source>
</evidence>
<evidence type="ECO:0000259" key="5">
    <source>
        <dbReference type="Pfam" id="PF17954"/>
    </source>
</evidence>
<feature type="binding site" evidence="2">
    <location>
        <position position="59"/>
    </location>
    <ligand>
        <name>Fe cation</name>
        <dbReference type="ChEBI" id="CHEBI:24875"/>
    </ligand>
</feature>
<dbReference type="AlphaFoldDB" id="A0A845SBW2"/>
<dbReference type="PANTHER" id="PTHR43212:SF3">
    <property type="entry name" value="QUERCETIN 2,3-DIOXYGENASE"/>
    <property type="match status" value="1"/>
</dbReference>
<dbReference type="CDD" id="cd02910">
    <property type="entry name" value="cupin_Yhhw_N"/>
    <property type="match status" value="1"/>
</dbReference>
<proteinExistence type="inferred from homology"/>
<evidence type="ECO:0000313" key="7">
    <source>
        <dbReference type="Proteomes" id="UP000572953"/>
    </source>
</evidence>
<comment type="caution">
    <text evidence="6">The sequence shown here is derived from an EMBL/GenBank/DDBJ whole genome shotgun (WGS) entry which is preliminary data.</text>
</comment>
<feature type="binding site" evidence="2">
    <location>
        <position position="101"/>
    </location>
    <ligand>
        <name>Fe cation</name>
        <dbReference type="ChEBI" id="CHEBI:24875"/>
    </ligand>
</feature>
<dbReference type="InterPro" id="IPR003829">
    <property type="entry name" value="Pirin_N_dom"/>
</dbReference>
<evidence type="ECO:0000256" key="3">
    <source>
        <dbReference type="RuleBase" id="RU003457"/>
    </source>
</evidence>
<keyword evidence="2" id="KW-0408">Iron</keyword>
<organism evidence="6 7">
    <name type="scientific">Candidatus Fonsibacter lacus</name>
    <dbReference type="NCBI Taxonomy" id="2576439"/>
    <lineage>
        <taxon>Bacteria</taxon>
        <taxon>Pseudomonadati</taxon>
        <taxon>Pseudomonadota</taxon>
        <taxon>Alphaproteobacteria</taxon>
        <taxon>Candidatus Pelagibacterales</taxon>
        <taxon>Candidatus Pelagibacterales incertae sedis</taxon>
        <taxon>Candidatus Fonsibacter</taxon>
    </lineage>
</organism>
<gene>
    <name evidence="6" type="ORF">EBV78_04430</name>
</gene>
<comment type="similarity">
    <text evidence="1 3">Belongs to the pirin family.</text>
</comment>
<dbReference type="InterPro" id="IPR041602">
    <property type="entry name" value="Quercetinase_C"/>
</dbReference>
<feature type="domain" description="Pirin N-terminal" evidence="4">
    <location>
        <begin position="12"/>
        <end position="118"/>
    </location>
</feature>
<name>A0A845SBW2_9PROT</name>
<sequence>MLSVIKYKDLGGADHGWLKAKHHFSFASYFNPKRMGFGAIRVINDDIIKAKKGFDPHQHNDMEIITYVRSGAITHTDNQGNKGRTEAGDIQVMSAGSGVIHSEYNLEDKETNIYQIWIIPNKIGVKPRWEAKQFPKQPVKNKLNLLVSGFGKNYKEGTLGIYQDAYIYGGKINKNDRITYNIKYQAYLLCSYGNITINDKILEKGDAAEILDINEFKIKANEDSEVLVIDAPNIN</sequence>
<dbReference type="PANTHER" id="PTHR43212">
    <property type="entry name" value="QUERCETIN 2,3-DIOXYGENASE"/>
    <property type="match status" value="1"/>
</dbReference>
<evidence type="ECO:0000256" key="1">
    <source>
        <dbReference type="ARBA" id="ARBA00008416"/>
    </source>
</evidence>
<evidence type="ECO:0000256" key="2">
    <source>
        <dbReference type="PIRSR" id="PIRSR006232-1"/>
    </source>
</evidence>
<feature type="binding site" evidence="2">
    <location>
        <position position="103"/>
    </location>
    <ligand>
        <name>Fe cation</name>
        <dbReference type="ChEBI" id="CHEBI:24875"/>
    </ligand>
</feature>
<keyword evidence="2" id="KW-0479">Metal-binding</keyword>
<comment type="cofactor">
    <cofactor evidence="2">
        <name>Fe cation</name>
        <dbReference type="ChEBI" id="CHEBI:24875"/>
    </cofactor>
    <text evidence="2">Binds 1 Fe cation per subunit.</text>
</comment>
<dbReference type="InterPro" id="IPR011051">
    <property type="entry name" value="RmlC_Cupin_sf"/>
</dbReference>
<dbReference type="Pfam" id="PF02678">
    <property type="entry name" value="Pirin"/>
    <property type="match status" value="1"/>
</dbReference>
<dbReference type="Pfam" id="PF17954">
    <property type="entry name" value="Pirin_C_2"/>
    <property type="match status" value="1"/>
</dbReference>
<dbReference type="GO" id="GO:0046872">
    <property type="term" value="F:metal ion binding"/>
    <property type="evidence" value="ECO:0007669"/>
    <property type="project" value="UniProtKB-KW"/>
</dbReference>
<dbReference type="Proteomes" id="UP000572953">
    <property type="component" value="Unassembled WGS sequence"/>
</dbReference>
<dbReference type="SUPFAM" id="SSF51182">
    <property type="entry name" value="RmlC-like cupins"/>
    <property type="match status" value="1"/>
</dbReference>
<dbReference type="InterPro" id="IPR012093">
    <property type="entry name" value="Pirin"/>
</dbReference>
<dbReference type="EMBL" id="RGGN01000206">
    <property type="protein sequence ID" value="NCU63298.1"/>
    <property type="molecule type" value="Genomic_DNA"/>
</dbReference>
<evidence type="ECO:0000259" key="4">
    <source>
        <dbReference type="Pfam" id="PF02678"/>
    </source>
</evidence>
<accession>A0A845SBW2</accession>
<reference evidence="6 7" key="1">
    <citation type="submission" date="2018-10" db="EMBL/GenBank/DDBJ databases">
        <title>Iterative Subtractive Binning of Freshwater Chronoseries Metagenomes Recovers Nearly Complete Genomes from over Four Hundred Novel Species.</title>
        <authorList>
            <person name="Rodriguez-R L.M."/>
            <person name="Tsementzi D."/>
            <person name="Luo C."/>
            <person name="Konstantinidis K.T."/>
        </authorList>
    </citation>
    <scope>NUCLEOTIDE SEQUENCE [LARGE SCALE GENOMIC DNA]</scope>
    <source>
        <strain evidence="6">WB7_2B_003</strain>
    </source>
</reference>
<dbReference type="InterPro" id="IPR014710">
    <property type="entry name" value="RmlC-like_jellyroll"/>
</dbReference>
<feature type="binding site" evidence="2">
    <location>
        <position position="57"/>
    </location>
    <ligand>
        <name>Fe cation</name>
        <dbReference type="ChEBI" id="CHEBI:24875"/>
    </ligand>
</feature>
<dbReference type="PIRSF" id="PIRSF006232">
    <property type="entry name" value="Pirin"/>
    <property type="match status" value="1"/>
</dbReference>
<protein>
    <submittedName>
        <fullName evidence="6">Pirin family protein</fullName>
    </submittedName>
</protein>
<dbReference type="Gene3D" id="2.60.120.10">
    <property type="entry name" value="Jelly Rolls"/>
    <property type="match status" value="2"/>
</dbReference>